<keyword evidence="2" id="KW-1185">Reference proteome</keyword>
<protein>
    <submittedName>
        <fullName evidence="1">Uncharacterized protein</fullName>
    </submittedName>
</protein>
<comment type="caution">
    <text evidence="1">The sequence shown here is derived from an EMBL/GenBank/DDBJ whole genome shotgun (WGS) entry which is preliminary data.</text>
</comment>
<dbReference type="AlphaFoldDB" id="A0A8J2T391"/>
<evidence type="ECO:0000313" key="2">
    <source>
        <dbReference type="Proteomes" id="UP000789595"/>
    </source>
</evidence>
<proteinExistence type="predicted"/>
<feature type="non-terminal residue" evidence="1">
    <location>
        <position position="1"/>
    </location>
</feature>
<sequence>WNGVSQAARALLLGFRRRRNEASGFEHGSCPGLWLGLRLGRGQAHGFKNALRCRFLFGRRDVLWCGRRRKPRLCRGLLGVCVAGEEAPAGRRGRRAAAAEDVVGERAGRPCARRRRLVGALASEEETKGVLGAARRRRLLAVRLLLALASVEKGAEQVAHRLGSKGLAGSRGFGSLVQREGGGSLEI</sequence>
<dbReference type="Proteomes" id="UP000789595">
    <property type="component" value="Unassembled WGS sequence"/>
</dbReference>
<accession>A0A8J2T391</accession>
<organism evidence="1 2">
    <name type="scientific">Pelagomonas calceolata</name>
    <dbReference type="NCBI Taxonomy" id="35677"/>
    <lineage>
        <taxon>Eukaryota</taxon>
        <taxon>Sar</taxon>
        <taxon>Stramenopiles</taxon>
        <taxon>Ochrophyta</taxon>
        <taxon>Pelagophyceae</taxon>
        <taxon>Pelagomonadales</taxon>
        <taxon>Pelagomonadaceae</taxon>
        <taxon>Pelagomonas</taxon>
    </lineage>
</organism>
<evidence type="ECO:0000313" key="1">
    <source>
        <dbReference type="EMBL" id="CAH0380348.1"/>
    </source>
</evidence>
<dbReference type="EMBL" id="CAKKNE010000006">
    <property type="protein sequence ID" value="CAH0380348.1"/>
    <property type="molecule type" value="Genomic_DNA"/>
</dbReference>
<name>A0A8J2T391_9STRA</name>
<reference evidence="1" key="1">
    <citation type="submission" date="2021-11" db="EMBL/GenBank/DDBJ databases">
        <authorList>
            <consortium name="Genoscope - CEA"/>
            <person name="William W."/>
        </authorList>
    </citation>
    <scope>NUCLEOTIDE SEQUENCE</scope>
</reference>
<gene>
    <name evidence="1" type="ORF">PECAL_6P19970</name>
</gene>